<name>A0A5E4VBU1_9BURK</name>
<dbReference type="EMBL" id="CABPRU010000005">
    <property type="protein sequence ID" value="VVE09233.1"/>
    <property type="molecule type" value="Genomic_DNA"/>
</dbReference>
<evidence type="ECO:0000313" key="1">
    <source>
        <dbReference type="EMBL" id="VVE09233.1"/>
    </source>
</evidence>
<dbReference type="AlphaFoldDB" id="A0A5E4VBU1"/>
<dbReference type="Proteomes" id="UP000334380">
    <property type="component" value="Unassembled WGS sequence"/>
</dbReference>
<evidence type="ECO:0000313" key="2">
    <source>
        <dbReference type="Proteomes" id="UP000334380"/>
    </source>
</evidence>
<organism evidence="1 2">
    <name type="scientific">Pandoraea terrigena</name>
    <dbReference type="NCBI Taxonomy" id="2508292"/>
    <lineage>
        <taxon>Bacteria</taxon>
        <taxon>Pseudomonadati</taxon>
        <taxon>Pseudomonadota</taxon>
        <taxon>Betaproteobacteria</taxon>
        <taxon>Burkholderiales</taxon>
        <taxon>Burkholderiaceae</taxon>
        <taxon>Pandoraea</taxon>
    </lineage>
</organism>
<reference evidence="1 2" key="1">
    <citation type="submission" date="2019-08" db="EMBL/GenBank/DDBJ databases">
        <authorList>
            <person name="Peeters C."/>
        </authorList>
    </citation>
    <scope>NUCLEOTIDE SEQUENCE [LARGE SCALE GENOMIC DNA]</scope>
    <source>
        <strain evidence="1 2">LMG 31013</strain>
    </source>
</reference>
<accession>A0A5E4VBU1</accession>
<proteinExistence type="predicted"/>
<dbReference type="OrthoDB" id="9772295at2"/>
<dbReference type="Pfam" id="PF08811">
    <property type="entry name" value="DUF1800"/>
    <property type="match status" value="1"/>
</dbReference>
<sequence>MKPNPNLPACADAGFFCARRKCIDVAYVVRATAAALRRLPASMSWVPRRLTAGPLAYTLRRLPPSVPRMPRRLSSGLLAVVWFASPLAGHASPMRHAGAAHAASSTTPRAPGVPGAADAVVDRATQPLTADDARYLLTRTGYSPDARELTPFVGRTHAQAVDLLLSRARRLAVTPPPTWVEDPPLYGAPVKSMTVEQRRALNERRNRMAASLTAWWAQEMATTPSPLTERMTMFWHNHFVSSDDKVREPVMLYRQNVLLRANALGNFGTLLHAVSKDPAMLVYLDGAGSRKGRPNENFAREVMELFTLGEGHYTEQDVREAARAYTGWGIDRTTMTYVWRPNLHDAGTKTVLNQTGDFDGDQMLDILLARPETATFITGKLWREFVSPTPDPVQVERVASRFRASGYDIRVAMRALLLTPAFWDVRTRGTLVKSPAEFVTDTVRAFDIGYDDPRLLARQMRVLGQDLFRPPNVKGWPGGDAWIDSTTLLARKQFVERMFRATESANAGGASMMTPPLSMSTRPGVRRTALGAGPLMPSMPRTVAGVRFDLSRWLQRYSLGPVDVPDAASREALQRAVLPLKPAAPQTAGVNSAAYLQGLLMDPVYQLK</sequence>
<gene>
    <name evidence="1" type="ORF">PTE31013_02558</name>
</gene>
<protein>
    <submittedName>
        <fullName evidence="1">Signal peptide protein</fullName>
    </submittedName>
</protein>
<dbReference type="InterPro" id="IPR014917">
    <property type="entry name" value="DUF1800"/>
</dbReference>
<keyword evidence="2" id="KW-1185">Reference proteome</keyword>